<evidence type="ECO:0000313" key="2">
    <source>
        <dbReference type="Proteomes" id="UP000621454"/>
    </source>
</evidence>
<keyword evidence="2" id="KW-1185">Reference proteome</keyword>
<name>A0A916WR21_9ACTN</name>
<dbReference type="Proteomes" id="UP000621454">
    <property type="component" value="Unassembled WGS sequence"/>
</dbReference>
<reference evidence="1" key="2">
    <citation type="submission" date="2020-09" db="EMBL/GenBank/DDBJ databases">
        <authorList>
            <person name="Sun Q."/>
            <person name="Zhou Y."/>
        </authorList>
    </citation>
    <scope>NUCLEOTIDE SEQUENCE</scope>
    <source>
        <strain evidence="1">CGMCC 1.12827</strain>
    </source>
</reference>
<dbReference type="EMBL" id="BMGC01000004">
    <property type="protein sequence ID" value="GGB22455.1"/>
    <property type="molecule type" value="Genomic_DNA"/>
</dbReference>
<dbReference type="AlphaFoldDB" id="A0A916WR21"/>
<reference evidence="1" key="1">
    <citation type="journal article" date="2014" name="Int. J. Syst. Evol. Microbiol.">
        <title>Complete genome sequence of Corynebacterium casei LMG S-19264T (=DSM 44701T), isolated from a smear-ripened cheese.</title>
        <authorList>
            <consortium name="US DOE Joint Genome Institute (JGI-PGF)"/>
            <person name="Walter F."/>
            <person name="Albersmeier A."/>
            <person name="Kalinowski J."/>
            <person name="Ruckert C."/>
        </authorList>
    </citation>
    <scope>NUCLEOTIDE SEQUENCE</scope>
    <source>
        <strain evidence="1">CGMCC 1.12827</strain>
    </source>
</reference>
<comment type="caution">
    <text evidence="1">The sequence shown here is derived from an EMBL/GenBank/DDBJ whole genome shotgun (WGS) entry which is preliminary data.</text>
</comment>
<accession>A0A916WR21</accession>
<proteinExistence type="predicted"/>
<sequence>MTAAPDYLTCICGKRGYFAKRDAKTVRRVHGGDHLSVYRCTTSGYWHIGHRPALLTRGVIGRADVRTRR</sequence>
<protein>
    <submittedName>
        <fullName evidence="1">Uncharacterized protein</fullName>
    </submittedName>
</protein>
<dbReference type="RefSeq" id="WP_188585328.1">
    <property type="nucleotide sequence ID" value="NZ_BMGC01000004.1"/>
</dbReference>
<gene>
    <name evidence="1" type="ORF">GCM10011489_08310</name>
</gene>
<evidence type="ECO:0000313" key="1">
    <source>
        <dbReference type="EMBL" id="GGB22455.1"/>
    </source>
</evidence>
<organism evidence="1 2">
    <name type="scientific">Gordonia jinhuaensis</name>
    <dbReference type="NCBI Taxonomy" id="1517702"/>
    <lineage>
        <taxon>Bacteria</taxon>
        <taxon>Bacillati</taxon>
        <taxon>Actinomycetota</taxon>
        <taxon>Actinomycetes</taxon>
        <taxon>Mycobacteriales</taxon>
        <taxon>Gordoniaceae</taxon>
        <taxon>Gordonia</taxon>
    </lineage>
</organism>